<gene>
    <name evidence="1" type="ORF">GCM10025876_12030</name>
</gene>
<evidence type="ECO:0000313" key="2">
    <source>
        <dbReference type="Proteomes" id="UP001157125"/>
    </source>
</evidence>
<protein>
    <submittedName>
        <fullName evidence="1">Uncharacterized protein</fullName>
    </submittedName>
</protein>
<dbReference type="Proteomes" id="UP001157125">
    <property type="component" value="Unassembled WGS sequence"/>
</dbReference>
<dbReference type="EMBL" id="BSUN01000001">
    <property type="protein sequence ID" value="GMA34999.1"/>
    <property type="molecule type" value="Genomic_DNA"/>
</dbReference>
<accession>A0ABQ6IBD7</accession>
<reference evidence="2" key="1">
    <citation type="journal article" date="2019" name="Int. J. Syst. Evol. Microbiol.">
        <title>The Global Catalogue of Microorganisms (GCM) 10K type strain sequencing project: providing services to taxonomists for standard genome sequencing and annotation.</title>
        <authorList>
            <consortium name="The Broad Institute Genomics Platform"/>
            <consortium name="The Broad Institute Genome Sequencing Center for Infectious Disease"/>
            <person name="Wu L."/>
            <person name="Ma J."/>
        </authorList>
    </citation>
    <scope>NUCLEOTIDE SEQUENCE [LARGE SCALE GENOMIC DNA]</scope>
    <source>
        <strain evidence="2">NBRC 112299</strain>
    </source>
</reference>
<evidence type="ECO:0000313" key="1">
    <source>
        <dbReference type="EMBL" id="GMA34999.1"/>
    </source>
</evidence>
<proteinExistence type="predicted"/>
<organism evidence="1 2">
    <name type="scientific">Demequina litorisediminis</name>
    <dbReference type="NCBI Taxonomy" id="1849022"/>
    <lineage>
        <taxon>Bacteria</taxon>
        <taxon>Bacillati</taxon>
        <taxon>Actinomycetota</taxon>
        <taxon>Actinomycetes</taxon>
        <taxon>Micrococcales</taxon>
        <taxon>Demequinaceae</taxon>
        <taxon>Demequina</taxon>
    </lineage>
</organism>
<keyword evidence="2" id="KW-1185">Reference proteome</keyword>
<comment type="caution">
    <text evidence="1">The sequence shown here is derived from an EMBL/GenBank/DDBJ whole genome shotgun (WGS) entry which is preliminary data.</text>
</comment>
<name>A0ABQ6IBD7_9MICO</name>
<sequence>MLEHIDERLTYSRYSIEQEAVSIKEYESVDGEPSEAMIDGLEATYLLAAYTMIPEDDSLLRSIAEDVAATTTVSPREGTFDVDQLLVSLSEASATAVSLANAGQPGWFMEFNVADLFVAGDAEWLASE</sequence>
<dbReference type="RefSeq" id="WP_284327710.1">
    <property type="nucleotide sequence ID" value="NZ_BSUN01000001.1"/>
</dbReference>